<accession>A0ABW3Z7Q3</accession>
<evidence type="ECO:0000313" key="4">
    <source>
        <dbReference type="Proteomes" id="UP001597171"/>
    </source>
</evidence>
<dbReference type="Proteomes" id="UP001597171">
    <property type="component" value="Unassembled WGS sequence"/>
</dbReference>
<dbReference type="PANTHER" id="PTHR22990:SF15">
    <property type="entry name" value="F-BOX ONLY PROTEIN 10"/>
    <property type="match status" value="1"/>
</dbReference>
<feature type="domain" description="Right handed beta helix" evidence="2">
    <location>
        <begin position="94"/>
        <end position="249"/>
    </location>
</feature>
<dbReference type="SMART" id="SM00710">
    <property type="entry name" value="PbH1"/>
    <property type="match status" value="8"/>
</dbReference>
<evidence type="ECO:0000313" key="3">
    <source>
        <dbReference type="EMBL" id="MFD1332224.1"/>
    </source>
</evidence>
<name>A0ABW3Z7Q3_9HYPH</name>
<organism evidence="3 4">
    <name type="scientific">Methylopila musalis</name>
    <dbReference type="NCBI Taxonomy" id="1134781"/>
    <lineage>
        <taxon>Bacteria</taxon>
        <taxon>Pseudomonadati</taxon>
        <taxon>Pseudomonadota</taxon>
        <taxon>Alphaproteobacteria</taxon>
        <taxon>Hyphomicrobiales</taxon>
        <taxon>Methylopilaceae</taxon>
        <taxon>Methylopila</taxon>
    </lineage>
</organism>
<dbReference type="InterPro" id="IPR006626">
    <property type="entry name" value="PbH1"/>
</dbReference>
<feature type="non-terminal residue" evidence="3">
    <location>
        <position position="1"/>
    </location>
</feature>
<dbReference type="NCBIfam" id="TIGR03808">
    <property type="entry name" value="RR_plus_rpt_1"/>
    <property type="match status" value="1"/>
</dbReference>
<dbReference type="NCBIfam" id="TIGR03807">
    <property type="entry name" value="RR_fam_repeat"/>
    <property type="match status" value="4"/>
</dbReference>
<dbReference type="InterPro" id="IPR051550">
    <property type="entry name" value="SCF-Subunits/Alg-Epimerases"/>
</dbReference>
<dbReference type="EMBL" id="JBHTMX010000070">
    <property type="protein sequence ID" value="MFD1332224.1"/>
    <property type="molecule type" value="Genomic_DNA"/>
</dbReference>
<sequence>EGRPLALAPGRYRVSQVAIPDGAVLVGAPELTRLELSAPGPVLVAKGVRRIALRGLVLDGANAPADFQTGALHLEDVGEAALDELAVLDAGGSGVVWLRSGGAFRRGRIEQARHAGLFCMDGNGVTVADSLVRGCRNNGLVVRRSAKADDGSVITGNRIEDTGALDGGLGWNGNAVNVSKAGGVIVSNNAIRRSAFSAVRAHETTDVLISGNTCLEGGETALYVEFGFDGAVVSGNLVDGAASGIAAANFKEGGKLAAITGNVLRNLFRRKLLDMPGEGYGLGVGIEAGAAVTGNVIENAAAFGVYAGWGPYLRDVAISGNVIRDCEVGVAVSVVDGAGPATIAGNLIAGSRKGAVVGYRWTEAATRDLAVVGAAGFSGLTVGSNTVR</sequence>
<dbReference type="Gene3D" id="2.160.20.10">
    <property type="entry name" value="Single-stranded right-handed beta-helix, Pectin lyase-like"/>
    <property type="match status" value="1"/>
</dbReference>
<dbReference type="InterPro" id="IPR011050">
    <property type="entry name" value="Pectin_lyase_fold/virulence"/>
</dbReference>
<dbReference type="SUPFAM" id="SSF51126">
    <property type="entry name" value="Pectin lyase-like"/>
    <property type="match status" value="1"/>
</dbReference>
<dbReference type="InterPro" id="IPR022444">
    <property type="entry name" value="Cofactor-bd_rpt"/>
</dbReference>
<dbReference type="InterPro" id="IPR012334">
    <property type="entry name" value="Pectin_lyas_fold"/>
</dbReference>
<evidence type="ECO:0000259" key="2">
    <source>
        <dbReference type="Pfam" id="PF13229"/>
    </source>
</evidence>
<evidence type="ECO:0000256" key="1">
    <source>
        <dbReference type="ARBA" id="ARBA00022737"/>
    </source>
</evidence>
<dbReference type="Pfam" id="PF13229">
    <property type="entry name" value="Beta_helix"/>
    <property type="match status" value="1"/>
</dbReference>
<proteinExistence type="predicted"/>
<gene>
    <name evidence="3" type="ORF">ACFQ4O_09470</name>
</gene>
<comment type="caution">
    <text evidence="3">The sequence shown here is derived from an EMBL/GenBank/DDBJ whole genome shotgun (WGS) entry which is preliminary data.</text>
</comment>
<protein>
    <submittedName>
        <fullName evidence="3">TIGR03808 family TAT-translocated repetitive protein</fullName>
    </submittedName>
</protein>
<dbReference type="InterPro" id="IPR022388">
    <property type="entry name" value="CHP03808"/>
</dbReference>
<dbReference type="PANTHER" id="PTHR22990">
    <property type="entry name" value="F-BOX ONLY PROTEIN"/>
    <property type="match status" value="1"/>
</dbReference>
<dbReference type="InterPro" id="IPR039448">
    <property type="entry name" value="Beta_helix"/>
</dbReference>
<reference evidence="4" key="1">
    <citation type="journal article" date="2019" name="Int. J. Syst. Evol. Microbiol.">
        <title>The Global Catalogue of Microorganisms (GCM) 10K type strain sequencing project: providing services to taxonomists for standard genome sequencing and annotation.</title>
        <authorList>
            <consortium name="The Broad Institute Genomics Platform"/>
            <consortium name="The Broad Institute Genome Sequencing Center for Infectious Disease"/>
            <person name="Wu L."/>
            <person name="Ma J."/>
        </authorList>
    </citation>
    <scope>NUCLEOTIDE SEQUENCE [LARGE SCALE GENOMIC DNA]</scope>
    <source>
        <strain evidence="4">CCUG 61696</strain>
    </source>
</reference>
<keyword evidence="1" id="KW-0677">Repeat</keyword>
<keyword evidence="4" id="KW-1185">Reference proteome</keyword>
<dbReference type="RefSeq" id="WP_378775448.1">
    <property type="nucleotide sequence ID" value="NZ_JBHTMX010000070.1"/>
</dbReference>